<feature type="transmembrane region" description="Helical" evidence="1">
    <location>
        <begin position="34"/>
        <end position="55"/>
    </location>
</feature>
<gene>
    <name evidence="2" type="ORF">FBR43_01165</name>
</gene>
<evidence type="ECO:0000256" key="1">
    <source>
        <dbReference type="SAM" id="Phobius"/>
    </source>
</evidence>
<keyword evidence="1" id="KW-0472">Membrane</keyword>
<accession>A0A4U1L9I4</accession>
<protein>
    <submittedName>
        <fullName evidence="2">Uncharacterized protein</fullName>
    </submittedName>
</protein>
<dbReference type="AlphaFoldDB" id="A0A4U1L9I4"/>
<keyword evidence="3" id="KW-1185">Reference proteome</keyword>
<name>A0A4U1L9I4_9SPHN</name>
<organism evidence="2 3">
    <name type="scientific">Sphingomonas baiyangensis</name>
    <dbReference type="NCBI Taxonomy" id="2572576"/>
    <lineage>
        <taxon>Bacteria</taxon>
        <taxon>Pseudomonadati</taxon>
        <taxon>Pseudomonadota</taxon>
        <taxon>Alphaproteobacteria</taxon>
        <taxon>Sphingomonadales</taxon>
        <taxon>Sphingomonadaceae</taxon>
        <taxon>Sphingomonas</taxon>
    </lineage>
</organism>
<keyword evidence="1" id="KW-1133">Transmembrane helix</keyword>
<reference evidence="2 3" key="1">
    <citation type="submission" date="2019-04" db="EMBL/GenBank/DDBJ databases">
        <authorList>
            <person name="Yang Y."/>
            <person name="Wei D."/>
        </authorList>
    </citation>
    <scope>NUCLEOTIDE SEQUENCE [LARGE SCALE GENOMIC DNA]</scope>
    <source>
        <strain evidence="2 3">L-1-4w-11</strain>
    </source>
</reference>
<proteinExistence type="predicted"/>
<evidence type="ECO:0000313" key="3">
    <source>
        <dbReference type="Proteomes" id="UP000309138"/>
    </source>
</evidence>
<sequence>MRVLVELVYIALGLAAAWAIGALAEWAYPIGRDSIRIVTAAAMGVVIVLGVRPLVAAWRGRSPHG</sequence>
<dbReference type="Proteomes" id="UP000309138">
    <property type="component" value="Unassembled WGS sequence"/>
</dbReference>
<keyword evidence="1" id="KW-0812">Transmembrane</keyword>
<dbReference type="EMBL" id="SWKR01000001">
    <property type="protein sequence ID" value="TKD52986.1"/>
    <property type="molecule type" value="Genomic_DNA"/>
</dbReference>
<evidence type="ECO:0000313" key="2">
    <source>
        <dbReference type="EMBL" id="TKD52986.1"/>
    </source>
</evidence>
<feature type="transmembrane region" description="Helical" evidence="1">
    <location>
        <begin position="7"/>
        <end position="28"/>
    </location>
</feature>
<comment type="caution">
    <text evidence="2">The sequence shown here is derived from an EMBL/GenBank/DDBJ whole genome shotgun (WGS) entry which is preliminary data.</text>
</comment>